<keyword evidence="1" id="KW-1133">Transmembrane helix</keyword>
<keyword evidence="1" id="KW-0812">Transmembrane</keyword>
<evidence type="ECO:0000313" key="3">
    <source>
        <dbReference type="Proteomes" id="UP000766246"/>
    </source>
</evidence>
<dbReference type="Proteomes" id="UP000766246">
    <property type="component" value="Unassembled WGS sequence"/>
</dbReference>
<protein>
    <submittedName>
        <fullName evidence="2">Uncharacterized protein</fullName>
    </submittedName>
</protein>
<sequence>MDKFKSTLKEMPSCLYNKVIGNILIGILLVPLMIIGIILSKDITFGLFMFLLILVDVYSIYNKYTSFLDGCFFESKFEVERILSDNKIKKIGKKMIGNKNQFCKVEASTEIDDEKYYISLRTLPKQIEGIEEGDTISVIYNKNSLYPMGDNEFRLADILSIKRV</sequence>
<organism evidence="2 3">
    <name type="scientific">Pseudobutyrivibrio ruminis</name>
    <dbReference type="NCBI Taxonomy" id="46206"/>
    <lineage>
        <taxon>Bacteria</taxon>
        <taxon>Bacillati</taxon>
        <taxon>Bacillota</taxon>
        <taxon>Clostridia</taxon>
        <taxon>Lachnospirales</taxon>
        <taxon>Lachnospiraceae</taxon>
        <taxon>Pseudobutyrivibrio</taxon>
    </lineage>
</organism>
<dbReference type="EMBL" id="SVER01000017">
    <property type="protein sequence ID" value="MBE5919729.1"/>
    <property type="molecule type" value="Genomic_DNA"/>
</dbReference>
<name>A0A927UCD2_9FIRM</name>
<accession>A0A927UCD2</accession>
<evidence type="ECO:0000313" key="2">
    <source>
        <dbReference type="EMBL" id="MBE5919729.1"/>
    </source>
</evidence>
<feature type="transmembrane region" description="Helical" evidence="1">
    <location>
        <begin position="20"/>
        <end position="39"/>
    </location>
</feature>
<dbReference type="AlphaFoldDB" id="A0A927UCD2"/>
<proteinExistence type="predicted"/>
<gene>
    <name evidence="2" type="ORF">E7272_07770</name>
</gene>
<feature type="transmembrane region" description="Helical" evidence="1">
    <location>
        <begin position="45"/>
        <end position="61"/>
    </location>
</feature>
<keyword evidence="1" id="KW-0472">Membrane</keyword>
<reference evidence="2" key="1">
    <citation type="submission" date="2019-04" db="EMBL/GenBank/DDBJ databases">
        <title>Evolution of Biomass-Degrading Anaerobic Consortia Revealed by Metagenomics.</title>
        <authorList>
            <person name="Peng X."/>
        </authorList>
    </citation>
    <scope>NUCLEOTIDE SEQUENCE</scope>
    <source>
        <strain evidence="2">SIG311</strain>
    </source>
</reference>
<evidence type="ECO:0000256" key="1">
    <source>
        <dbReference type="SAM" id="Phobius"/>
    </source>
</evidence>
<comment type="caution">
    <text evidence="2">The sequence shown here is derived from an EMBL/GenBank/DDBJ whole genome shotgun (WGS) entry which is preliminary data.</text>
</comment>